<feature type="region of interest" description="Disordered" evidence="1">
    <location>
        <begin position="379"/>
        <end position="408"/>
    </location>
</feature>
<gene>
    <name evidence="2" type="ORF">QBZ16_002189</name>
</gene>
<proteinExistence type="predicted"/>
<keyword evidence="3" id="KW-1185">Reference proteome</keyword>
<dbReference type="EMBL" id="JASFZW010000002">
    <property type="protein sequence ID" value="KAK2079794.1"/>
    <property type="molecule type" value="Genomic_DNA"/>
</dbReference>
<dbReference type="AlphaFoldDB" id="A0AAD9IMA4"/>
<feature type="region of interest" description="Disordered" evidence="1">
    <location>
        <begin position="120"/>
        <end position="334"/>
    </location>
</feature>
<feature type="region of interest" description="Disordered" evidence="1">
    <location>
        <begin position="1"/>
        <end position="22"/>
    </location>
</feature>
<comment type="caution">
    <text evidence="2">The sequence shown here is derived from an EMBL/GenBank/DDBJ whole genome shotgun (WGS) entry which is preliminary data.</text>
</comment>
<evidence type="ECO:0000313" key="2">
    <source>
        <dbReference type="EMBL" id="KAK2079794.1"/>
    </source>
</evidence>
<evidence type="ECO:0000256" key="1">
    <source>
        <dbReference type="SAM" id="MobiDB-lite"/>
    </source>
</evidence>
<organism evidence="2 3">
    <name type="scientific">Prototheca wickerhamii</name>
    <dbReference type="NCBI Taxonomy" id="3111"/>
    <lineage>
        <taxon>Eukaryota</taxon>
        <taxon>Viridiplantae</taxon>
        <taxon>Chlorophyta</taxon>
        <taxon>core chlorophytes</taxon>
        <taxon>Trebouxiophyceae</taxon>
        <taxon>Chlorellales</taxon>
        <taxon>Chlorellaceae</taxon>
        <taxon>Prototheca</taxon>
    </lineage>
</organism>
<feature type="compositionally biased region" description="Basic residues" evidence="1">
    <location>
        <begin position="284"/>
        <end position="298"/>
    </location>
</feature>
<feature type="compositionally biased region" description="Low complexity" evidence="1">
    <location>
        <begin position="164"/>
        <end position="186"/>
    </location>
</feature>
<evidence type="ECO:0000313" key="3">
    <source>
        <dbReference type="Proteomes" id="UP001255856"/>
    </source>
</evidence>
<feature type="compositionally biased region" description="Acidic residues" evidence="1">
    <location>
        <begin position="228"/>
        <end position="247"/>
    </location>
</feature>
<feature type="compositionally biased region" description="Basic residues" evidence="1">
    <location>
        <begin position="396"/>
        <end position="408"/>
    </location>
</feature>
<sequence>MAPPGPKSRREGLALRKGTGRQAPRVAVTFRLRPENWDPSAVQKDPEVLKDALLFQAQRRRAAELAGLLRPGTGRHHARQTIGLVLPPYVPTVAPVVAQTPDRPVEVFDARCSPVKAPDSEALQVAADASPSPRALATPAGPPSETRSITRMEGVPEWPTVRKPGSATAGRPTTTPALPAPASAPRFTPMEGEGATEPKTPYAALQRAADGQPAALEDGPGLATALSSDDDVPEYGDGWGGDDDDAQEPLPEQEALVDDPACLPVPDGLEDEEEPDTVLLPRKAAPRRPSQRHSPGHRLRNELGKRKSLVGAPGVGRVEVAPGVRRSSRQREKPLMWTMPTVKAIIHHDPNTPWQTVADPFPGKRRRAKAAMRLDGALEAAAEAEAPTPDKGASTSRKKAVHRLARDR</sequence>
<reference evidence="2" key="1">
    <citation type="submission" date="2021-01" db="EMBL/GenBank/DDBJ databases">
        <authorList>
            <person name="Eckstrom K.M.E."/>
        </authorList>
    </citation>
    <scope>NUCLEOTIDE SEQUENCE</scope>
    <source>
        <strain evidence="2">UVCC 0001</strain>
    </source>
</reference>
<protein>
    <submittedName>
        <fullName evidence="2">Uncharacterized protein</fullName>
    </submittedName>
</protein>
<dbReference type="Proteomes" id="UP001255856">
    <property type="component" value="Unassembled WGS sequence"/>
</dbReference>
<accession>A0AAD9IMA4</accession>
<name>A0AAD9IMA4_PROWI</name>